<evidence type="ECO:0008006" key="4">
    <source>
        <dbReference type="Google" id="ProtNLM"/>
    </source>
</evidence>
<evidence type="ECO:0000313" key="2">
    <source>
        <dbReference type="EMBL" id="KAJ8332154.1"/>
    </source>
</evidence>
<name>A0A9Q1E4P2_SYNKA</name>
<dbReference type="OrthoDB" id="8933759at2759"/>
<dbReference type="PANTHER" id="PTHR45913:SF11">
    <property type="entry name" value="EPM2A-INTERACTING PROTEIN 1"/>
    <property type="match status" value="1"/>
</dbReference>
<dbReference type="Proteomes" id="UP001152622">
    <property type="component" value="Unassembled WGS sequence"/>
</dbReference>
<dbReference type="InterPro" id="IPR036397">
    <property type="entry name" value="RNaseH_sf"/>
</dbReference>
<comment type="caution">
    <text evidence="2">The sequence shown here is derived from an EMBL/GenBank/DDBJ whole genome shotgun (WGS) entry which is preliminary data.</text>
</comment>
<protein>
    <recommendedName>
        <fullName evidence="4">HAT C-terminal dimerisation domain-containing protein</fullName>
    </recommendedName>
</protein>
<dbReference type="PANTHER" id="PTHR45913">
    <property type="entry name" value="EPM2A-INTERACTING PROTEIN 1"/>
    <property type="match status" value="1"/>
</dbReference>
<dbReference type="Gene3D" id="3.30.420.10">
    <property type="entry name" value="Ribonuclease H-like superfamily/Ribonuclease H"/>
    <property type="match status" value="1"/>
</dbReference>
<dbReference type="EMBL" id="JAINUF010000037">
    <property type="protein sequence ID" value="KAJ8332141.1"/>
    <property type="molecule type" value="Genomic_DNA"/>
</dbReference>
<evidence type="ECO:0000313" key="3">
    <source>
        <dbReference type="Proteomes" id="UP001152622"/>
    </source>
</evidence>
<gene>
    <name evidence="1" type="ORF">SKAU_G00428690</name>
    <name evidence="2" type="ORF">SKAU_G00428820</name>
</gene>
<dbReference type="GO" id="GO:0003676">
    <property type="term" value="F:nucleic acid binding"/>
    <property type="evidence" value="ECO:0007669"/>
    <property type="project" value="InterPro"/>
</dbReference>
<sequence length="358" mass="40789">MRKENLSHFPSCQTMKEKLSTAVFPSAQFADKLNILAADFRRRFADFEAQKSRFELLSNPFAVDVESTPPNLQMELIELQCNDTLKEKYERVGAAEFARFIPDTMPQLRIQAAQTLSMFGSTYLCEQLFSLMKLNKTSHRSRLTDEHLHSILRISSAQSLTPNIDELVQKMRHHQVSGSASDNKFGFLALCVFDFDIPVLDQGTNFKGGERELREGFSDLSPDLQQQLATQQIDFRFNPPAAPHFGGAWEREIRSVKAALYTTVGSQVVTEEVLRTVLLEVESILNSKPLGYVSTNIADVDPVTQNHLLMGRPDSSLPQVVYPGIELLGWRRWRHTQVLSDRFWASFIRHYLPSLQPR</sequence>
<dbReference type="AlphaFoldDB" id="A0A9Q1E4P2"/>
<reference evidence="2" key="1">
    <citation type="journal article" date="2023" name="Science">
        <title>Genome structures resolve the early diversification of teleost fishes.</title>
        <authorList>
            <person name="Parey E."/>
            <person name="Louis A."/>
            <person name="Montfort J."/>
            <person name="Bouchez O."/>
            <person name="Roques C."/>
            <person name="Iampietro C."/>
            <person name="Lluch J."/>
            <person name="Castinel A."/>
            <person name="Donnadieu C."/>
            <person name="Desvignes T."/>
            <person name="Floi Bucao C."/>
            <person name="Jouanno E."/>
            <person name="Wen M."/>
            <person name="Mejri S."/>
            <person name="Dirks R."/>
            <person name="Jansen H."/>
            <person name="Henkel C."/>
            <person name="Chen W.J."/>
            <person name="Zahm M."/>
            <person name="Cabau C."/>
            <person name="Klopp C."/>
            <person name="Thompson A.W."/>
            <person name="Robinson-Rechavi M."/>
            <person name="Braasch I."/>
            <person name="Lecointre G."/>
            <person name="Bobe J."/>
            <person name="Postlethwait J.H."/>
            <person name="Berthelot C."/>
            <person name="Roest Crollius H."/>
            <person name="Guiguen Y."/>
        </authorList>
    </citation>
    <scope>NUCLEOTIDE SEQUENCE</scope>
    <source>
        <strain evidence="2">WJC10195</strain>
    </source>
</reference>
<organism evidence="2 3">
    <name type="scientific">Synaphobranchus kaupii</name>
    <name type="common">Kaup's arrowtooth eel</name>
    <dbReference type="NCBI Taxonomy" id="118154"/>
    <lineage>
        <taxon>Eukaryota</taxon>
        <taxon>Metazoa</taxon>
        <taxon>Chordata</taxon>
        <taxon>Craniata</taxon>
        <taxon>Vertebrata</taxon>
        <taxon>Euteleostomi</taxon>
        <taxon>Actinopterygii</taxon>
        <taxon>Neopterygii</taxon>
        <taxon>Teleostei</taxon>
        <taxon>Anguilliformes</taxon>
        <taxon>Synaphobranchidae</taxon>
        <taxon>Synaphobranchus</taxon>
    </lineage>
</organism>
<dbReference type="EMBL" id="JAINUF010000037">
    <property type="protein sequence ID" value="KAJ8332154.1"/>
    <property type="molecule type" value="Genomic_DNA"/>
</dbReference>
<keyword evidence="3" id="KW-1185">Reference proteome</keyword>
<evidence type="ECO:0000313" key="1">
    <source>
        <dbReference type="EMBL" id="KAJ8332141.1"/>
    </source>
</evidence>
<accession>A0A9Q1E4P2</accession>
<proteinExistence type="predicted"/>